<evidence type="ECO:0000313" key="8">
    <source>
        <dbReference type="Proteomes" id="UP000243706"/>
    </source>
</evidence>
<dbReference type="PIRSF" id="PIRSF006806">
    <property type="entry name" value="FTHF_cligase"/>
    <property type="match status" value="1"/>
</dbReference>
<name>A0A240C3I3_9STAP</name>
<evidence type="ECO:0000313" key="7">
    <source>
        <dbReference type="EMBL" id="SNW02490.1"/>
    </source>
</evidence>
<evidence type="ECO:0000313" key="9">
    <source>
        <dbReference type="Proteomes" id="UP000652995"/>
    </source>
</evidence>
<dbReference type="GO" id="GO:0009396">
    <property type="term" value="P:folic acid-containing compound biosynthetic process"/>
    <property type="evidence" value="ECO:0007669"/>
    <property type="project" value="TreeGrafter"/>
</dbReference>
<evidence type="ECO:0000256" key="5">
    <source>
        <dbReference type="RuleBase" id="RU361279"/>
    </source>
</evidence>
<keyword evidence="7" id="KW-0436">Ligase</keyword>
<keyword evidence="5" id="KW-0479">Metal-binding</keyword>
<evidence type="ECO:0000256" key="1">
    <source>
        <dbReference type="ARBA" id="ARBA00010638"/>
    </source>
</evidence>
<dbReference type="EMBL" id="BMCB01000005">
    <property type="protein sequence ID" value="GGA88524.1"/>
    <property type="molecule type" value="Genomic_DNA"/>
</dbReference>
<dbReference type="InterPro" id="IPR002698">
    <property type="entry name" value="FTHF_cligase"/>
</dbReference>
<dbReference type="GO" id="GO:0005524">
    <property type="term" value="F:ATP binding"/>
    <property type="evidence" value="ECO:0007669"/>
    <property type="project" value="UniProtKB-KW"/>
</dbReference>
<gene>
    <name evidence="7" type="primary">yqgN</name>
    <name evidence="6" type="ORF">GCM10007183_10910</name>
    <name evidence="7" type="ORF">SAMEA4412661_01106</name>
</gene>
<reference evidence="6" key="1">
    <citation type="journal article" date="2014" name="Int. J. Syst. Evol. Microbiol.">
        <title>Complete genome of a new Firmicutes species belonging to the dominant human colonic microbiota ('Ruminococcus bicirculans') reveals two chromosomes and a selective capacity to utilize plant glucans.</title>
        <authorList>
            <consortium name="NISC Comparative Sequencing Program"/>
            <person name="Wegmann U."/>
            <person name="Louis P."/>
            <person name="Goesmann A."/>
            <person name="Henrissat B."/>
            <person name="Duncan S.H."/>
            <person name="Flint H.J."/>
        </authorList>
    </citation>
    <scope>NUCLEOTIDE SEQUENCE</scope>
    <source>
        <strain evidence="6">CCM 4175</strain>
    </source>
</reference>
<organism evidence="7 8">
    <name type="scientific">Staphylococcus muscae</name>
    <dbReference type="NCBI Taxonomy" id="1294"/>
    <lineage>
        <taxon>Bacteria</taxon>
        <taxon>Bacillati</taxon>
        <taxon>Bacillota</taxon>
        <taxon>Bacilli</taxon>
        <taxon>Bacillales</taxon>
        <taxon>Staphylococcaceae</taxon>
        <taxon>Staphylococcus</taxon>
    </lineage>
</organism>
<evidence type="ECO:0000313" key="6">
    <source>
        <dbReference type="EMBL" id="GGA88524.1"/>
    </source>
</evidence>
<evidence type="ECO:0000256" key="3">
    <source>
        <dbReference type="ARBA" id="ARBA00022840"/>
    </source>
</evidence>
<dbReference type="GO" id="GO:0035999">
    <property type="term" value="P:tetrahydrofolate interconversion"/>
    <property type="evidence" value="ECO:0007669"/>
    <property type="project" value="TreeGrafter"/>
</dbReference>
<dbReference type="OrthoDB" id="9801938at2"/>
<dbReference type="KEGG" id="smus:C7J88_02255"/>
<accession>A0A240C3I3</accession>
<evidence type="ECO:0000256" key="2">
    <source>
        <dbReference type="ARBA" id="ARBA00022741"/>
    </source>
</evidence>
<dbReference type="Proteomes" id="UP000652995">
    <property type="component" value="Unassembled WGS sequence"/>
</dbReference>
<dbReference type="GO" id="GO:0030272">
    <property type="term" value="F:5-formyltetrahydrofolate cyclo-ligase activity"/>
    <property type="evidence" value="ECO:0007669"/>
    <property type="project" value="UniProtKB-EC"/>
</dbReference>
<feature type="binding site" evidence="4">
    <location>
        <position position="49"/>
    </location>
    <ligand>
        <name>substrate</name>
    </ligand>
</feature>
<dbReference type="EMBL" id="LT906464">
    <property type="protein sequence ID" value="SNW02490.1"/>
    <property type="molecule type" value="Genomic_DNA"/>
</dbReference>
<dbReference type="GO" id="GO:0046872">
    <property type="term" value="F:metal ion binding"/>
    <property type="evidence" value="ECO:0007669"/>
    <property type="project" value="UniProtKB-KW"/>
</dbReference>
<dbReference type="Proteomes" id="UP000243706">
    <property type="component" value="Chromosome 1"/>
</dbReference>
<dbReference type="InterPro" id="IPR037171">
    <property type="entry name" value="NagB/RpiA_transferase-like"/>
</dbReference>
<keyword evidence="9" id="KW-1185">Reference proteome</keyword>
<feature type="binding site" evidence="4">
    <location>
        <position position="54"/>
    </location>
    <ligand>
        <name>substrate</name>
    </ligand>
</feature>
<keyword evidence="2 4" id="KW-0547">Nucleotide-binding</keyword>
<feature type="binding site" evidence="4">
    <location>
        <begin position="3"/>
        <end position="7"/>
    </location>
    <ligand>
        <name>ATP</name>
        <dbReference type="ChEBI" id="CHEBI:30616"/>
    </ligand>
</feature>
<comment type="cofactor">
    <cofactor evidence="5">
        <name>Mg(2+)</name>
        <dbReference type="ChEBI" id="CHEBI:18420"/>
    </cofactor>
</comment>
<dbReference type="InterPro" id="IPR024185">
    <property type="entry name" value="FTHF_cligase-like_sf"/>
</dbReference>
<dbReference type="Gene3D" id="3.40.50.10420">
    <property type="entry name" value="NagB/RpiA/CoA transferase-like"/>
    <property type="match status" value="1"/>
</dbReference>
<protein>
    <recommendedName>
        <fullName evidence="5">5-formyltetrahydrofolate cyclo-ligase</fullName>
        <ecNumber evidence="5">6.3.3.2</ecNumber>
    </recommendedName>
</protein>
<dbReference type="PANTHER" id="PTHR23407:SF1">
    <property type="entry name" value="5-FORMYLTETRAHYDROFOLATE CYCLO-LIGASE"/>
    <property type="match status" value="1"/>
</dbReference>
<dbReference type="AlphaFoldDB" id="A0A240C3I3"/>
<reference evidence="7 8" key="2">
    <citation type="submission" date="2017-06" db="EMBL/GenBank/DDBJ databases">
        <authorList>
            <consortium name="Pathogen Informatics"/>
        </authorList>
    </citation>
    <scope>NUCLEOTIDE SEQUENCE [LARGE SCALE GENOMIC DNA]</scope>
    <source>
        <strain evidence="7 8">NCTC13833</strain>
    </source>
</reference>
<reference evidence="9" key="3">
    <citation type="journal article" date="2019" name="Int. J. Syst. Evol. Microbiol.">
        <title>The Global Catalogue of Microorganisms (GCM) 10K type strain sequencing project: providing services to taxonomists for standard genome sequencing and annotation.</title>
        <authorList>
            <consortium name="The Broad Institute Genomics Platform"/>
            <consortium name="The Broad Institute Genome Sequencing Center for Infectious Disease"/>
            <person name="Wu L."/>
            <person name="Ma J."/>
        </authorList>
    </citation>
    <scope>NUCLEOTIDE SEQUENCE [LARGE SCALE GENOMIC DNA]</scope>
    <source>
        <strain evidence="9">CCM 4175</strain>
    </source>
</reference>
<proteinExistence type="inferred from homology"/>
<dbReference type="RefSeq" id="WP_095116789.1">
    <property type="nucleotide sequence ID" value="NZ_BMCB01000005.1"/>
</dbReference>
<comment type="similarity">
    <text evidence="1 5">Belongs to the 5-formyltetrahydrofolate cyclo-ligase family.</text>
</comment>
<dbReference type="NCBIfam" id="TIGR02727">
    <property type="entry name" value="MTHFS_bact"/>
    <property type="match status" value="1"/>
</dbReference>
<keyword evidence="3 4" id="KW-0067">ATP-binding</keyword>
<reference evidence="6" key="4">
    <citation type="submission" date="2024-05" db="EMBL/GenBank/DDBJ databases">
        <authorList>
            <person name="Sun Q."/>
            <person name="Sedlacek I."/>
        </authorList>
    </citation>
    <scope>NUCLEOTIDE SEQUENCE</scope>
    <source>
        <strain evidence="6">CCM 4175</strain>
    </source>
</reference>
<comment type="catalytic activity">
    <reaction evidence="5">
        <text>(6S)-5-formyl-5,6,7,8-tetrahydrofolate + ATP = (6R)-5,10-methenyltetrahydrofolate + ADP + phosphate</text>
        <dbReference type="Rhea" id="RHEA:10488"/>
        <dbReference type="ChEBI" id="CHEBI:30616"/>
        <dbReference type="ChEBI" id="CHEBI:43474"/>
        <dbReference type="ChEBI" id="CHEBI:57455"/>
        <dbReference type="ChEBI" id="CHEBI:57457"/>
        <dbReference type="ChEBI" id="CHEBI:456216"/>
        <dbReference type="EC" id="6.3.3.2"/>
    </reaction>
</comment>
<sequence>MDKKTIRKEILKNMKHLQPIQKVAADNSLHQQLLNHPYYQKAKKIGIVLSMPHEVNTDPLIEKMLKDGKQVFVPSTNYTEKTMNFQQLNDLKDVVHDEKGIRYIPEKTDINNHLDLVIVPGVAFNKDGYRIGYGGGYFDRYLNTYDVDTISLIYDIQLCDALPIEAHDYPVAHLIIAKTSELGG</sequence>
<evidence type="ECO:0000256" key="4">
    <source>
        <dbReference type="PIRSR" id="PIRSR006806-1"/>
    </source>
</evidence>
<dbReference type="EC" id="6.3.3.2" evidence="5"/>
<dbReference type="Pfam" id="PF01812">
    <property type="entry name" value="5-FTHF_cyc-lig"/>
    <property type="match status" value="1"/>
</dbReference>
<dbReference type="PANTHER" id="PTHR23407">
    <property type="entry name" value="ATPASE INHIBITOR/5-FORMYLTETRAHYDROFOLATE CYCLO-LIGASE"/>
    <property type="match status" value="1"/>
</dbReference>
<dbReference type="SUPFAM" id="SSF100950">
    <property type="entry name" value="NagB/RpiA/CoA transferase-like"/>
    <property type="match status" value="1"/>
</dbReference>
<keyword evidence="5" id="KW-0460">Magnesium</keyword>